<organism evidence="3">
    <name type="scientific">Apis cerana</name>
    <name type="common">Indian honeybee</name>
    <dbReference type="NCBI Taxonomy" id="7461"/>
    <lineage>
        <taxon>Eukaryota</taxon>
        <taxon>Metazoa</taxon>
        <taxon>Ecdysozoa</taxon>
        <taxon>Arthropoda</taxon>
        <taxon>Hexapoda</taxon>
        <taxon>Insecta</taxon>
        <taxon>Pterygota</taxon>
        <taxon>Neoptera</taxon>
        <taxon>Endopterygota</taxon>
        <taxon>Hymenoptera</taxon>
        <taxon>Apocrita</taxon>
        <taxon>Aculeata</taxon>
        <taxon>Apoidea</taxon>
        <taxon>Anthophila</taxon>
        <taxon>Apidae</taxon>
        <taxon>Apis</taxon>
    </lineage>
</organism>
<dbReference type="GO" id="GO:0008094">
    <property type="term" value="F:ATP-dependent activity, acting on DNA"/>
    <property type="evidence" value="ECO:0007669"/>
    <property type="project" value="TreeGrafter"/>
</dbReference>
<dbReference type="Gene3D" id="1.20.120.850">
    <property type="entry name" value="SWI2/SNF2 ATPases, N-terminal domain"/>
    <property type="match status" value="1"/>
</dbReference>
<feature type="transmembrane region" description="Helical" evidence="1">
    <location>
        <begin position="155"/>
        <end position="176"/>
    </location>
</feature>
<dbReference type="PANTHER" id="PTHR45629">
    <property type="entry name" value="SNF2/RAD54 FAMILY MEMBER"/>
    <property type="match status" value="1"/>
</dbReference>
<name>V9IF59_APICE</name>
<feature type="domain" description="SNF2 N-terminal" evidence="2">
    <location>
        <begin position="1"/>
        <end position="143"/>
    </location>
</feature>
<dbReference type="Pfam" id="PF00176">
    <property type="entry name" value="SNF2-rel_dom"/>
    <property type="match status" value="1"/>
</dbReference>
<dbReference type="InterPro" id="IPR050496">
    <property type="entry name" value="SNF2_RAD54_helicase_repair"/>
</dbReference>
<keyword evidence="1" id="KW-1133">Transmembrane helix</keyword>
<reference evidence="3" key="1">
    <citation type="submission" date="2011-11" db="EMBL/GenBank/DDBJ databases">
        <title>Decoding the brain transcriptome of the Eastern honeybee (Apis cerana) based on pyrosequencing.</title>
        <authorList>
            <person name="Sun L."/>
            <person name="Zheng H."/>
            <person name="Wang Y."/>
            <person name="Xie X."/>
            <person name="Zhu Y."/>
            <person name="Gu W."/>
            <person name="Wang S."/>
        </authorList>
    </citation>
    <scope>NUCLEOTIDE SEQUENCE</scope>
    <source>
        <tissue evidence="3">Brain</tissue>
    </source>
</reference>
<protein>
    <submittedName>
        <fullName evidence="3">DNA excision repair protein ERCC-6</fullName>
    </submittedName>
</protein>
<dbReference type="InterPro" id="IPR027417">
    <property type="entry name" value="P-loop_NTPase"/>
</dbReference>
<sequence length="201" mass="23564">MQNSLKELWSLFDFILPGKLGTLPAFLEHCAGPITRGGYANATPLQEATALQVAMMLRDAITPYMLRRTKNDVQHHVSLPEKNEQVLFCSLTEEQKKLYKKYLRSTDVSFILHEKNNIENGKYRARLLIALSALRKICNHPDLYLYTSPIVKFEFYYIIYIAILYISFIILIRFLFRILMKTLIYQMKHWRNLDTGNILAR</sequence>
<evidence type="ECO:0000313" key="3">
    <source>
        <dbReference type="EMBL" id="AEY59096.1"/>
    </source>
</evidence>
<dbReference type="Gene3D" id="3.40.50.10810">
    <property type="entry name" value="Tandem AAA-ATPase domain"/>
    <property type="match status" value="1"/>
</dbReference>
<dbReference type="PANTHER" id="PTHR45629:SF7">
    <property type="entry name" value="DNA EXCISION REPAIR PROTEIN ERCC-6-RELATED"/>
    <property type="match status" value="1"/>
</dbReference>
<gene>
    <name evidence="3" type="ORF">ACCB01762.1</name>
</gene>
<dbReference type="SUPFAM" id="SSF52540">
    <property type="entry name" value="P-loop containing nucleoside triphosphate hydrolases"/>
    <property type="match status" value="2"/>
</dbReference>
<evidence type="ECO:0000256" key="1">
    <source>
        <dbReference type="SAM" id="Phobius"/>
    </source>
</evidence>
<dbReference type="GO" id="GO:0005634">
    <property type="term" value="C:nucleus"/>
    <property type="evidence" value="ECO:0007669"/>
    <property type="project" value="TreeGrafter"/>
</dbReference>
<dbReference type="InterPro" id="IPR038718">
    <property type="entry name" value="SNF2-like_sf"/>
</dbReference>
<evidence type="ECO:0000259" key="2">
    <source>
        <dbReference type="Pfam" id="PF00176"/>
    </source>
</evidence>
<dbReference type="EMBL" id="JR040345">
    <property type="protein sequence ID" value="AEY59096.1"/>
    <property type="molecule type" value="mRNA"/>
</dbReference>
<dbReference type="AlphaFoldDB" id="V9IF59"/>
<dbReference type="Gene3D" id="3.40.50.300">
    <property type="entry name" value="P-loop containing nucleotide triphosphate hydrolases"/>
    <property type="match status" value="1"/>
</dbReference>
<proteinExistence type="evidence at transcript level"/>
<dbReference type="GO" id="GO:0006283">
    <property type="term" value="P:transcription-coupled nucleotide-excision repair"/>
    <property type="evidence" value="ECO:0007669"/>
    <property type="project" value="TreeGrafter"/>
</dbReference>
<accession>V9IF59</accession>
<keyword evidence="1" id="KW-0472">Membrane</keyword>
<keyword evidence="1" id="KW-0812">Transmembrane</keyword>
<dbReference type="InterPro" id="IPR000330">
    <property type="entry name" value="SNF2_N"/>
</dbReference>
<dbReference type="GO" id="GO:0005524">
    <property type="term" value="F:ATP binding"/>
    <property type="evidence" value="ECO:0007669"/>
    <property type="project" value="InterPro"/>
</dbReference>